<comment type="caution">
    <text evidence="2">The sequence shown here is derived from an EMBL/GenBank/DDBJ whole genome shotgun (WGS) entry which is preliminary data.</text>
</comment>
<organism evidence="2 3">
    <name type="scientific">Algibacter agarivorans</name>
    <dbReference type="NCBI Taxonomy" id="1109741"/>
    <lineage>
        <taxon>Bacteria</taxon>
        <taxon>Pseudomonadati</taxon>
        <taxon>Bacteroidota</taxon>
        <taxon>Flavobacteriia</taxon>
        <taxon>Flavobacteriales</taxon>
        <taxon>Flavobacteriaceae</taxon>
        <taxon>Algibacter</taxon>
    </lineage>
</organism>
<feature type="transmembrane region" description="Helical" evidence="1">
    <location>
        <begin position="58"/>
        <end position="77"/>
    </location>
</feature>
<gene>
    <name evidence="2" type="ORF">GCM10023314_21920</name>
</gene>
<keyword evidence="1" id="KW-0472">Membrane</keyword>
<evidence type="ECO:0000313" key="3">
    <source>
        <dbReference type="Proteomes" id="UP001501302"/>
    </source>
</evidence>
<keyword evidence="1" id="KW-1133">Transmembrane helix</keyword>
<proteinExistence type="predicted"/>
<dbReference type="InterPro" id="IPR046125">
    <property type="entry name" value="DUF6122"/>
</dbReference>
<evidence type="ECO:0000256" key="1">
    <source>
        <dbReference type="SAM" id="Phobius"/>
    </source>
</evidence>
<keyword evidence="1" id="KW-0812">Transmembrane</keyword>
<evidence type="ECO:0000313" key="2">
    <source>
        <dbReference type="EMBL" id="GAA4948228.1"/>
    </source>
</evidence>
<dbReference type="RefSeq" id="WP_345192111.1">
    <property type="nucleotide sequence ID" value="NZ_BAABJJ010000033.1"/>
</dbReference>
<name>A0ABP9GMG2_9FLAO</name>
<reference evidence="3" key="1">
    <citation type="journal article" date="2019" name="Int. J. Syst. Evol. Microbiol.">
        <title>The Global Catalogue of Microorganisms (GCM) 10K type strain sequencing project: providing services to taxonomists for standard genome sequencing and annotation.</title>
        <authorList>
            <consortium name="The Broad Institute Genomics Platform"/>
            <consortium name="The Broad Institute Genome Sequencing Center for Infectious Disease"/>
            <person name="Wu L."/>
            <person name="Ma J."/>
        </authorList>
    </citation>
    <scope>NUCLEOTIDE SEQUENCE [LARGE SCALE GENOMIC DNA]</scope>
    <source>
        <strain evidence="3">JCM 18285</strain>
    </source>
</reference>
<dbReference type="EMBL" id="BAABJJ010000033">
    <property type="protein sequence ID" value="GAA4948228.1"/>
    <property type="molecule type" value="Genomic_DNA"/>
</dbReference>
<evidence type="ECO:0008006" key="4">
    <source>
        <dbReference type="Google" id="ProtNLM"/>
    </source>
</evidence>
<keyword evidence="3" id="KW-1185">Reference proteome</keyword>
<dbReference type="Proteomes" id="UP001501302">
    <property type="component" value="Unassembled WGS sequence"/>
</dbReference>
<accession>A0ABP9GMG2</accession>
<protein>
    <recommendedName>
        <fullName evidence="4">LexA-binding, inner membrane-associated hydrolase</fullName>
    </recommendedName>
</protein>
<sequence length="102" mass="11778">MLQTFAHYGSHIFIPLAVALVWYKSNWKIAFLIMFSGMWIDLDHLVANPIFDSNRCSINFHPLHTYYALVLYIILILPRKTRLIALGLVIHIIADAVDCSFM</sequence>
<dbReference type="Pfam" id="PF19617">
    <property type="entry name" value="DUF6122"/>
    <property type="match status" value="1"/>
</dbReference>